<dbReference type="EMBL" id="CAJJDO010000030">
    <property type="protein sequence ID" value="CAD8157511.1"/>
    <property type="molecule type" value="Genomic_DNA"/>
</dbReference>
<feature type="coiled-coil region" evidence="5">
    <location>
        <begin position="540"/>
        <end position="576"/>
    </location>
</feature>
<dbReference type="GO" id="GO:0005216">
    <property type="term" value="F:monoatomic ion channel activity"/>
    <property type="evidence" value="ECO:0007669"/>
    <property type="project" value="InterPro"/>
</dbReference>
<feature type="transmembrane region" description="Helical" evidence="6">
    <location>
        <begin position="253"/>
        <end position="273"/>
    </location>
</feature>
<evidence type="ECO:0000256" key="4">
    <source>
        <dbReference type="ARBA" id="ARBA00023136"/>
    </source>
</evidence>
<dbReference type="CDD" id="cd00038">
    <property type="entry name" value="CAP_ED"/>
    <property type="match status" value="1"/>
</dbReference>
<dbReference type="PANTHER" id="PTHR47823">
    <property type="entry name" value="ION_TRANS DOMAIN-CONTAINING PROTEIN"/>
    <property type="match status" value="1"/>
</dbReference>
<name>A0A8S1TUN2_9CILI</name>
<dbReference type="InterPro" id="IPR005821">
    <property type="entry name" value="Ion_trans_dom"/>
</dbReference>
<dbReference type="Pfam" id="PF00027">
    <property type="entry name" value="cNMP_binding"/>
    <property type="match status" value="1"/>
</dbReference>
<dbReference type="Pfam" id="PF00520">
    <property type="entry name" value="Ion_trans"/>
    <property type="match status" value="1"/>
</dbReference>
<dbReference type="InterPro" id="IPR000595">
    <property type="entry name" value="cNMP-bd_dom"/>
</dbReference>
<dbReference type="GO" id="GO:0016020">
    <property type="term" value="C:membrane"/>
    <property type="evidence" value="ECO:0007669"/>
    <property type="project" value="UniProtKB-SubCell"/>
</dbReference>
<evidence type="ECO:0000256" key="1">
    <source>
        <dbReference type="ARBA" id="ARBA00004141"/>
    </source>
</evidence>
<reference evidence="8" key="1">
    <citation type="submission" date="2021-01" db="EMBL/GenBank/DDBJ databases">
        <authorList>
            <consortium name="Genoscope - CEA"/>
            <person name="William W."/>
        </authorList>
    </citation>
    <scope>NUCLEOTIDE SEQUENCE</scope>
</reference>
<evidence type="ECO:0000256" key="3">
    <source>
        <dbReference type="ARBA" id="ARBA00022989"/>
    </source>
</evidence>
<feature type="domain" description="Cyclic nucleotide-binding" evidence="7">
    <location>
        <begin position="427"/>
        <end position="518"/>
    </location>
</feature>
<sequence length="776" mass="92140">MQNQQKKAHTLLYTERHQSTNDLISPRGEIQKLLSKSPLQKDKLNENRISKTSLHELKQSHNIVMEMQMKKLNIQRRLAKLFRKVYLITIFLSINQQYDKKIINFKFNQRKYHYLIYPNDGFKKFWDIFMLFILIYSSIYTPYAVAFENDLLVHEITQYVFSVIFSTDLIILTRMCYYDEHNNLVQDQTKIFFNYLKGWFVIDVISIIPIPLCQLIKVIRIKRVQEIISSSSLNQNKIIEFWFNFLDLKKATLFQILFFSLIGFHYTTCLWALTIQYSQKVIPNYLDAMYWAMQTLSTTGYGDSIPNGPLEYLCAIIGTFSGGILMSLIIGNSRKILDDMDTESQFNKTVNLYKNLFNQIIIFSKYKDQINKFLIINHKQNLCWTLIQEEWFNLIPKDLQNKILLFVARKELLKISLFKISIPFSLKIIRHISLMKAKAGEFIWLKGDPVDEIYFLIEGLVQYRNQYGKPLLQIKKGVIFGEQEYFLKKQIIQVQQQRQHYAMAIQDCYYLIINQQNFFVNLKQFQALQQYLSILALHRLDEMNIQQKQYEIEANKVRLNQQRLELIKQANRIEIRNCILVPTHNQNIIYETRQSNTEGILDKLLNNKKSKILMLMDRFRKVVQMIIFANKTLEMKFKKQKAMQQLKRKVKPHQIVPISVLIKIRQKFLHISHIKKIALEKKNEFNKIVLALSQSKIQNQGCFKRLSSSKSEETKYALILNHNPQKLLNEFFKQMSVLEKSLALSQWLVKEIQKDINNELININQVFENNDLIKNQ</sequence>
<accession>A0A8S1TUN2</accession>
<evidence type="ECO:0000313" key="8">
    <source>
        <dbReference type="EMBL" id="CAD8157511.1"/>
    </source>
</evidence>
<comment type="caution">
    <text evidence="8">The sequence shown here is derived from an EMBL/GenBank/DDBJ whole genome shotgun (WGS) entry which is preliminary data.</text>
</comment>
<comment type="subcellular location">
    <subcellularLocation>
        <location evidence="1">Membrane</location>
        <topology evidence="1">Multi-pass membrane protein</topology>
    </subcellularLocation>
</comment>
<organism evidence="8 9">
    <name type="scientific">Paramecium pentaurelia</name>
    <dbReference type="NCBI Taxonomy" id="43138"/>
    <lineage>
        <taxon>Eukaryota</taxon>
        <taxon>Sar</taxon>
        <taxon>Alveolata</taxon>
        <taxon>Ciliophora</taxon>
        <taxon>Intramacronucleata</taxon>
        <taxon>Oligohymenophorea</taxon>
        <taxon>Peniculida</taxon>
        <taxon>Parameciidae</taxon>
        <taxon>Paramecium</taxon>
    </lineage>
</organism>
<dbReference type="OrthoDB" id="432483at2759"/>
<protein>
    <recommendedName>
        <fullName evidence="7">Cyclic nucleotide-binding domain-containing protein</fullName>
    </recommendedName>
</protein>
<evidence type="ECO:0000259" key="7">
    <source>
        <dbReference type="PROSITE" id="PS50042"/>
    </source>
</evidence>
<gene>
    <name evidence="8" type="ORF">PPENT_87.1.T0300206</name>
</gene>
<keyword evidence="5" id="KW-0175">Coiled coil</keyword>
<evidence type="ECO:0000256" key="2">
    <source>
        <dbReference type="ARBA" id="ARBA00022692"/>
    </source>
</evidence>
<keyword evidence="2 6" id="KW-0812">Transmembrane</keyword>
<feature type="transmembrane region" description="Helical" evidence="6">
    <location>
        <begin position="310"/>
        <end position="330"/>
    </location>
</feature>
<feature type="transmembrane region" description="Helical" evidence="6">
    <location>
        <begin position="159"/>
        <end position="178"/>
    </location>
</feature>
<dbReference type="AlphaFoldDB" id="A0A8S1TUN2"/>
<dbReference type="PANTHER" id="PTHR47823:SF9">
    <property type="entry name" value="CHROMOSOME UNDETERMINED SCAFFOLD_10, WHOLE GENOME SHOTGUN SEQUENCE"/>
    <property type="match status" value="1"/>
</dbReference>
<evidence type="ECO:0000256" key="5">
    <source>
        <dbReference type="SAM" id="Coils"/>
    </source>
</evidence>
<dbReference type="PROSITE" id="PS50042">
    <property type="entry name" value="CNMP_BINDING_3"/>
    <property type="match status" value="1"/>
</dbReference>
<dbReference type="Proteomes" id="UP000689195">
    <property type="component" value="Unassembled WGS sequence"/>
</dbReference>
<evidence type="ECO:0000313" key="9">
    <source>
        <dbReference type="Proteomes" id="UP000689195"/>
    </source>
</evidence>
<proteinExistence type="predicted"/>
<feature type="transmembrane region" description="Helical" evidence="6">
    <location>
        <begin position="128"/>
        <end position="147"/>
    </location>
</feature>
<feature type="transmembrane region" description="Helical" evidence="6">
    <location>
        <begin position="198"/>
        <end position="219"/>
    </location>
</feature>
<evidence type="ECO:0000256" key="6">
    <source>
        <dbReference type="SAM" id="Phobius"/>
    </source>
</evidence>
<keyword evidence="3 6" id="KW-1133">Transmembrane helix</keyword>
<keyword evidence="9" id="KW-1185">Reference proteome</keyword>
<keyword evidence="4 6" id="KW-0472">Membrane</keyword>